<dbReference type="CDD" id="cd00452">
    <property type="entry name" value="KDPG_aldolase"/>
    <property type="match status" value="1"/>
</dbReference>
<evidence type="ECO:0000256" key="1">
    <source>
        <dbReference type="ARBA" id="ARBA00004761"/>
    </source>
</evidence>
<sequence>MATGSWLSSVQSQRAIAVIRAPNVELGLQMARAVVQGGMKLIEIAWNSHQPAALVHQLRQEQPSCLIGAGTILNLDQCWEAIAAGSQFFFTPYVNLEMIQTAVEQQVPVIPGALSPTEIVTAWQAGAVAVKVFPIQAVGGVAYIRHLQGPLGHIPLIPTGGVTIENAPEFLAAGALAVGLSSQLFPAEALKRSDWEEVTQRARQLLRSVGR</sequence>
<organism evidence="6 7">
    <name type="scientific">Thermocoleostomius sinensis A174</name>
    <dbReference type="NCBI Taxonomy" id="2016057"/>
    <lineage>
        <taxon>Bacteria</taxon>
        <taxon>Bacillati</taxon>
        <taxon>Cyanobacteriota</taxon>
        <taxon>Cyanophyceae</taxon>
        <taxon>Oculatellales</taxon>
        <taxon>Oculatellaceae</taxon>
        <taxon>Thermocoleostomius</taxon>
    </lineage>
</organism>
<keyword evidence="4 6" id="KW-0456">Lyase</keyword>
<accession>A0A9E9C9K7</accession>
<dbReference type="RefSeq" id="WP_268609511.1">
    <property type="nucleotide sequence ID" value="NZ_CP113797.1"/>
</dbReference>
<protein>
    <submittedName>
        <fullName evidence="6">Bifunctional 4-hydroxy-2-oxoglutarate aldolase/2-dehydro-3-deoxy-phosphogluconate aldolase</fullName>
        <ecNumber evidence="6">4.1.2.14</ecNumber>
        <ecNumber evidence="6">4.1.3.16</ecNumber>
    </submittedName>
</protein>
<dbReference type="PANTHER" id="PTHR30246">
    <property type="entry name" value="2-KETO-3-DEOXY-6-PHOSPHOGLUCONATE ALDOLASE"/>
    <property type="match status" value="1"/>
</dbReference>
<dbReference type="GO" id="GO:0008675">
    <property type="term" value="F:2-dehydro-3-deoxy-phosphogluconate aldolase activity"/>
    <property type="evidence" value="ECO:0007669"/>
    <property type="project" value="UniProtKB-EC"/>
</dbReference>
<comment type="subunit">
    <text evidence="3">Homotrimer.</text>
</comment>
<dbReference type="Gene3D" id="3.20.20.70">
    <property type="entry name" value="Aldolase class I"/>
    <property type="match status" value="1"/>
</dbReference>
<dbReference type="NCBIfam" id="TIGR01182">
    <property type="entry name" value="eda"/>
    <property type="match status" value="1"/>
</dbReference>
<dbReference type="GO" id="GO:0008700">
    <property type="term" value="F:(R,S)-4-hydroxy-2-oxoglutarate aldolase activity"/>
    <property type="evidence" value="ECO:0007669"/>
    <property type="project" value="UniProtKB-EC"/>
</dbReference>
<keyword evidence="5" id="KW-0119">Carbohydrate metabolism</keyword>
<evidence type="ECO:0000256" key="5">
    <source>
        <dbReference type="ARBA" id="ARBA00023277"/>
    </source>
</evidence>
<dbReference type="InterPro" id="IPR013785">
    <property type="entry name" value="Aldolase_TIM"/>
</dbReference>
<comment type="similarity">
    <text evidence="2">Belongs to the KHG/KDPG aldolase family.</text>
</comment>
<keyword evidence="7" id="KW-1185">Reference proteome</keyword>
<dbReference type="Proteomes" id="UP001163152">
    <property type="component" value="Chromosome"/>
</dbReference>
<evidence type="ECO:0000313" key="7">
    <source>
        <dbReference type="Proteomes" id="UP001163152"/>
    </source>
</evidence>
<dbReference type="PANTHER" id="PTHR30246:SF1">
    <property type="entry name" value="2-DEHYDRO-3-DEOXY-6-PHOSPHOGALACTONATE ALDOLASE-RELATED"/>
    <property type="match status" value="1"/>
</dbReference>
<dbReference type="InterPro" id="IPR000887">
    <property type="entry name" value="Aldlse_KDPG_KHG"/>
</dbReference>
<comment type="pathway">
    <text evidence="1">Carbohydrate acid metabolism.</text>
</comment>
<dbReference type="EMBL" id="CP113797">
    <property type="protein sequence ID" value="WAL59717.1"/>
    <property type="molecule type" value="Genomic_DNA"/>
</dbReference>
<evidence type="ECO:0000256" key="4">
    <source>
        <dbReference type="ARBA" id="ARBA00023239"/>
    </source>
</evidence>
<name>A0A9E9C9K7_9CYAN</name>
<proteinExistence type="inferred from homology"/>
<gene>
    <name evidence="6" type="ORF">OXH18_21475</name>
</gene>
<evidence type="ECO:0000256" key="3">
    <source>
        <dbReference type="ARBA" id="ARBA00011233"/>
    </source>
</evidence>
<dbReference type="EC" id="4.1.2.14" evidence="6"/>
<evidence type="ECO:0000256" key="2">
    <source>
        <dbReference type="ARBA" id="ARBA00006906"/>
    </source>
</evidence>
<dbReference type="EC" id="4.1.3.16" evidence="6"/>
<evidence type="ECO:0000313" key="6">
    <source>
        <dbReference type="EMBL" id="WAL59717.1"/>
    </source>
</evidence>
<dbReference type="SUPFAM" id="SSF51569">
    <property type="entry name" value="Aldolase"/>
    <property type="match status" value="1"/>
</dbReference>
<dbReference type="AlphaFoldDB" id="A0A9E9C9K7"/>
<dbReference type="NCBIfam" id="NF005673">
    <property type="entry name" value="PRK07455.1"/>
    <property type="match status" value="1"/>
</dbReference>
<dbReference type="Pfam" id="PF01081">
    <property type="entry name" value="Aldolase"/>
    <property type="match status" value="1"/>
</dbReference>
<reference evidence="6" key="1">
    <citation type="submission" date="2022-12" db="EMBL/GenBank/DDBJ databases">
        <title>Polyphasic identification of a Novel Hot-Spring Cyanobacterium Ocullathermofonsia sinensis gen nov. sp. nov. and Genomic Insights on its Adaptations to the Thermal Habitat.</title>
        <authorList>
            <person name="Daroch M."/>
            <person name="Tang J."/>
            <person name="Jiang Y."/>
        </authorList>
    </citation>
    <scope>NUCLEOTIDE SEQUENCE</scope>
    <source>
        <strain evidence="6">PKUAC-SCTA174</strain>
    </source>
</reference>
<dbReference type="KEGG" id="tsin:OXH18_21475"/>